<dbReference type="PANTHER" id="PTHR11735:SF11">
    <property type="entry name" value="TRNA THREONYLCARBAMOYLADENOSINE BIOSYNTHESIS PROTEIN TSAB"/>
    <property type="match status" value="1"/>
</dbReference>
<dbReference type="GO" id="GO:0005829">
    <property type="term" value="C:cytosol"/>
    <property type="evidence" value="ECO:0007669"/>
    <property type="project" value="TreeGrafter"/>
</dbReference>
<dbReference type="AlphaFoldDB" id="A0A0R2JWE0"/>
<proteinExistence type="predicted"/>
<dbReference type="Pfam" id="PF00814">
    <property type="entry name" value="TsaD"/>
    <property type="match status" value="1"/>
</dbReference>
<dbReference type="PATRIC" id="fig|1122148.6.peg.739"/>
<accession>A0A0R2JWE0</accession>
<organism evidence="2 3">
    <name type="scientific">Fructilactobacillus lindneri DSM 20690 = JCM 11027</name>
    <dbReference type="NCBI Taxonomy" id="1122148"/>
    <lineage>
        <taxon>Bacteria</taxon>
        <taxon>Bacillati</taxon>
        <taxon>Bacillota</taxon>
        <taxon>Bacilli</taxon>
        <taxon>Lactobacillales</taxon>
        <taxon>Lactobacillaceae</taxon>
        <taxon>Fructilactobacillus</taxon>
    </lineage>
</organism>
<sequence length="241" mass="26627">MKVLALDTSNRPLSVSVLNYDKVLATTTITTQRKHAAYAMQTIEDLVKVAKLKPSDLDRVVVAQGPGSYTGLRVAVTIGKVLSDTLKIDLVGISSLLALSLNVEKEGQLVAPTFDARNDILFTGLYRITSNGPKSVLPDQHISFEEWLKQLDQFDESIVFVGEDVANFKARLQAHFGTNFKSVVGIDNLPQAARIGIYGEQQRPVSDIDTFVPDYLRLTQAESDWQKLHPGEGHESYVEQV</sequence>
<reference evidence="2 3" key="1">
    <citation type="journal article" date="2015" name="Genome Announc.">
        <title>Expanding the biotechnology potential of lactobacilli through comparative genomics of 213 strains and associated genera.</title>
        <authorList>
            <person name="Sun Z."/>
            <person name="Harris H.M."/>
            <person name="McCann A."/>
            <person name="Guo C."/>
            <person name="Argimon S."/>
            <person name="Zhang W."/>
            <person name="Yang X."/>
            <person name="Jeffery I.B."/>
            <person name="Cooney J.C."/>
            <person name="Kagawa T.F."/>
            <person name="Liu W."/>
            <person name="Song Y."/>
            <person name="Salvetti E."/>
            <person name="Wrobel A."/>
            <person name="Rasinkangas P."/>
            <person name="Parkhill J."/>
            <person name="Rea M.C."/>
            <person name="O'Sullivan O."/>
            <person name="Ritari J."/>
            <person name="Douillard F.P."/>
            <person name="Paul Ross R."/>
            <person name="Yang R."/>
            <person name="Briner A.E."/>
            <person name="Felis G.E."/>
            <person name="de Vos W.M."/>
            <person name="Barrangou R."/>
            <person name="Klaenhammer T.R."/>
            <person name="Caufield P.W."/>
            <person name="Cui Y."/>
            <person name="Zhang H."/>
            <person name="O'Toole P.W."/>
        </authorList>
    </citation>
    <scope>NUCLEOTIDE SEQUENCE [LARGE SCALE GENOMIC DNA]</scope>
    <source>
        <strain evidence="2 3">DSM 20690</strain>
    </source>
</reference>
<name>A0A0R2JWE0_9LACO</name>
<dbReference type="InterPro" id="IPR000905">
    <property type="entry name" value="Gcp-like_dom"/>
</dbReference>
<protein>
    <recommendedName>
        <fullName evidence="1">Gcp-like domain-containing protein</fullName>
    </recommendedName>
</protein>
<evidence type="ECO:0000259" key="1">
    <source>
        <dbReference type="Pfam" id="PF00814"/>
    </source>
</evidence>
<dbReference type="Gene3D" id="3.30.420.40">
    <property type="match status" value="2"/>
</dbReference>
<evidence type="ECO:0000313" key="2">
    <source>
        <dbReference type="EMBL" id="KRN79308.1"/>
    </source>
</evidence>
<dbReference type="STRING" id="53444.AYR59_07105"/>
<dbReference type="PANTHER" id="PTHR11735">
    <property type="entry name" value="TRNA N6-ADENOSINE THREONYLCARBAMOYLTRANSFERASE"/>
    <property type="match status" value="1"/>
</dbReference>
<dbReference type="GeneID" id="61250621"/>
<gene>
    <name evidence="2" type="ORF">IV52_GL000717</name>
</gene>
<comment type="caution">
    <text evidence="2">The sequence shown here is derived from an EMBL/GenBank/DDBJ whole genome shotgun (WGS) entry which is preliminary data.</text>
</comment>
<dbReference type="Proteomes" id="UP000051565">
    <property type="component" value="Unassembled WGS sequence"/>
</dbReference>
<dbReference type="GO" id="GO:0002949">
    <property type="term" value="P:tRNA threonylcarbamoyladenosine modification"/>
    <property type="evidence" value="ECO:0007669"/>
    <property type="project" value="InterPro"/>
</dbReference>
<dbReference type="InterPro" id="IPR022496">
    <property type="entry name" value="T6A_TsaB"/>
</dbReference>
<dbReference type="NCBIfam" id="TIGR03725">
    <property type="entry name" value="T6A_YeaZ"/>
    <property type="match status" value="1"/>
</dbReference>
<keyword evidence="3" id="KW-1185">Reference proteome</keyword>
<dbReference type="OrthoDB" id="9784166at2"/>
<dbReference type="RefSeq" id="WP_054646404.1">
    <property type="nucleotide sequence ID" value="NZ_FUXS01000001.1"/>
</dbReference>
<evidence type="ECO:0000313" key="3">
    <source>
        <dbReference type="Proteomes" id="UP000051565"/>
    </source>
</evidence>
<dbReference type="CDD" id="cd24032">
    <property type="entry name" value="ASKHA_NBD_TsaB"/>
    <property type="match status" value="1"/>
</dbReference>
<dbReference type="SUPFAM" id="SSF53067">
    <property type="entry name" value="Actin-like ATPase domain"/>
    <property type="match status" value="2"/>
</dbReference>
<feature type="domain" description="Gcp-like" evidence="1">
    <location>
        <begin position="31"/>
        <end position="225"/>
    </location>
</feature>
<dbReference type="EMBL" id="JQBT01000032">
    <property type="protein sequence ID" value="KRN79308.1"/>
    <property type="molecule type" value="Genomic_DNA"/>
</dbReference>
<dbReference type="InterPro" id="IPR043129">
    <property type="entry name" value="ATPase_NBD"/>
</dbReference>